<gene>
    <name evidence="6" type="ORF">RHGRI_018842</name>
</gene>
<dbReference type="InterPro" id="IPR052059">
    <property type="entry name" value="CR_Ser/Thr_kinase"/>
</dbReference>
<keyword evidence="4" id="KW-0067">ATP-binding</keyword>
<name>A0AAV6K319_9ERIC</name>
<sequence>MAFTDSGVGKTGHWYIYRAVMTCFSCLFGRRDGSSTKRSTEFDEEFSRQLLPVGFVNVDEGDSMVKYVDLICCLSLLLCATAIIIGINLAFDYADKASKVTWELYERRELVGLVDASLNGEFDAEVACRFLKIGLLCTQDAPNLRPSMSTVVKMLTGEIDIEGKEITKPALISDFMDLKVKTTPKAKPDKTNSSYIDTSSSGNLDNSLLSSGMTSVPTMTFTAIYDRSI</sequence>
<feature type="transmembrane region" description="Helical" evidence="5">
    <location>
        <begin position="67"/>
        <end position="91"/>
    </location>
</feature>
<evidence type="ECO:0000256" key="1">
    <source>
        <dbReference type="ARBA" id="ARBA00022679"/>
    </source>
</evidence>
<dbReference type="GO" id="GO:0005524">
    <property type="term" value="F:ATP binding"/>
    <property type="evidence" value="ECO:0007669"/>
    <property type="project" value="UniProtKB-KW"/>
</dbReference>
<dbReference type="Proteomes" id="UP000823749">
    <property type="component" value="Chromosome 6"/>
</dbReference>
<proteinExistence type="predicted"/>
<keyword evidence="5" id="KW-0812">Transmembrane</keyword>
<protein>
    <submittedName>
        <fullName evidence="6">Uncharacterized protein</fullName>
    </submittedName>
</protein>
<evidence type="ECO:0000256" key="4">
    <source>
        <dbReference type="ARBA" id="ARBA00022840"/>
    </source>
</evidence>
<keyword evidence="1" id="KW-0808">Transferase</keyword>
<evidence type="ECO:0000256" key="5">
    <source>
        <dbReference type="SAM" id="Phobius"/>
    </source>
</evidence>
<dbReference type="GO" id="GO:0016301">
    <property type="term" value="F:kinase activity"/>
    <property type="evidence" value="ECO:0007669"/>
    <property type="project" value="UniProtKB-KW"/>
</dbReference>
<dbReference type="AlphaFoldDB" id="A0AAV6K319"/>
<keyword evidence="7" id="KW-1185">Reference proteome</keyword>
<comment type="caution">
    <text evidence="6">The sequence shown here is derived from an EMBL/GenBank/DDBJ whole genome shotgun (WGS) entry which is preliminary data.</text>
</comment>
<keyword evidence="5" id="KW-0472">Membrane</keyword>
<evidence type="ECO:0000256" key="3">
    <source>
        <dbReference type="ARBA" id="ARBA00022777"/>
    </source>
</evidence>
<dbReference type="EMBL" id="JACTNZ010000006">
    <property type="protein sequence ID" value="KAG5546806.1"/>
    <property type="molecule type" value="Genomic_DNA"/>
</dbReference>
<keyword evidence="3" id="KW-0418">Kinase</keyword>
<reference evidence="6 7" key="1">
    <citation type="submission" date="2020-08" db="EMBL/GenBank/DDBJ databases">
        <title>Plant Genome Project.</title>
        <authorList>
            <person name="Zhang R.-G."/>
        </authorList>
    </citation>
    <scope>NUCLEOTIDE SEQUENCE [LARGE SCALE GENOMIC DNA]</scope>
    <source>
        <strain evidence="6">WSP0</strain>
        <tissue evidence="6">Leaf</tissue>
    </source>
</reference>
<organism evidence="6 7">
    <name type="scientific">Rhododendron griersonianum</name>
    <dbReference type="NCBI Taxonomy" id="479676"/>
    <lineage>
        <taxon>Eukaryota</taxon>
        <taxon>Viridiplantae</taxon>
        <taxon>Streptophyta</taxon>
        <taxon>Embryophyta</taxon>
        <taxon>Tracheophyta</taxon>
        <taxon>Spermatophyta</taxon>
        <taxon>Magnoliopsida</taxon>
        <taxon>eudicotyledons</taxon>
        <taxon>Gunneridae</taxon>
        <taxon>Pentapetalae</taxon>
        <taxon>asterids</taxon>
        <taxon>Ericales</taxon>
        <taxon>Ericaceae</taxon>
        <taxon>Ericoideae</taxon>
        <taxon>Rhodoreae</taxon>
        <taxon>Rhododendron</taxon>
    </lineage>
</organism>
<keyword evidence="2" id="KW-0547">Nucleotide-binding</keyword>
<dbReference type="Gene3D" id="1.10.510.10">
    <property type="entry name" value="Transferase(Phosphotransferase) domain 1"/>
    <property type="match status" value="1"/>
</dbReference>
<evidence type="ECO:0000313" key="6">
    <source>
        <dbReference type="EMBL" id="KAG5546806.1"/>
    </source>
</evidence>
<evidence type="ECO:0000313" key="7">
    <source>
        <dbReference type="Proteomes" id="UP000823749"/>
    </source>
</evidence>
<dbReference type="PANTHER" id="PTHR47973">
    <property type="entry name" value="CYSTEINE-RICH RECEPTOR-LIKE PROTEIN KINASE 3"/>
    <property type="match status" value="1"/>
</dbReference>
<accession>A0AAV6K319</accession>
<keyword evidence="5" id="KW-1133">Transmembrane helix</keyword>
<evidence type="ECO:0000256" key="2">
    <source>
        <dbReference type="ARBA" id="ARBA00022741"/>
    </source>
</evidence>